<dbReference type="EMBL" id="CM047908">
    <property type="protein sequence ID" value="KAJ0083118.1"/>
    <property type="molecule type" value="Genomic_DNA"/>
</dbReference>
<evidence type="ECO:0000313" key="2">
    <source>
        <dbReference type="Proteomes" id="UP001164250"/>
    </source>
</evidence>
<evidence type="ECO:0000313" key="1">
    <source>
        <dbReference type="EMBL" id="KAJ0083118.1"/>
    </source>
</evidence>
<organism evidence="1 2">
    <name type="scientific">Pistacia atlantica</name>
    <dbReference type="NCBI Taxonomy" id="434234"/>
    <lineage>
        <taxon>Eukaryota</taxon>
        <taxon>Viridiplantae</taxon>
        <taxon>Streptophyta</taxon>
        <taxon>Embryophyta</taxon>
        <taxon>Tracheophyta</taxon>
        <taxon>Spermatophyta</taxon>
        <taxon>Magnoliopsida</taxon>
        <taxon>eudicotyledons</taxon>
        <taxon>Gunneridae</taxon>
        <taxon>Pentapetalae</taxon>
        <taxon>rosids</taxon>
        <taxon>malvids</taxon>
        <taxon>Sapindales</taxon>
        <taxon>Anacardiaceae</taxon>
        <taxon>Pistacia</taxon>
    </lineage>
</organism>
<accession>A0ACC1A787</accession>
<comment type="caution">
    <text evidence="1">The sequence shown here is derived from an EMBL/GenBank/DDBJ whole genome shotgun (WGS) entry which is preliminary data.</text>
</comment>
<reference evidence="2" key="1">
    <citation type="journal article" date="2023" name="G3 (Bethesda)">
        <title>Genome assembly and association tests identify interacting loci associated with vigor, precocity, and sex in interspecific pistachio rootstocks.</title>
        <authorList>
            <person name="Palmer W."/>
            <person name="Jacygrad E."/>
            <person name="Sagayaradj S."/>
            <person name="Cavanaugh K."/>
            <person name="Han R."/>
            <person name="Bertier L."/>
            <person name="Beede B."/>
            <person name="Kafkas S."/>
            <person name="Golino D."/>
            <person name="Preece J."/>
            <person name="Michelmore R."/>
        </authorList>
    </citation>
    <scope>NUCLEOTIDE SEQUENCE [LARGE SCALE GENOMIC DNA]</scope>
</reference>
<gene>
    <name evidence="1" type="ORF">Patl1_10390</name>
</gene>
<protein>
    <submittedName>
        <fullName evidence="1">Uncharacterized protein</fullName>
    </submittedName>
</protein>
<name>A0ACC1A787_9ROSI</name>
<proteinExistence type="predicted"/>
<keyword evidence="2" id="KW-1185">Reference proteome</keyword>
<dbReference type="Proteomes" id="UP001164250">
    <property type="component" value="Chromosome 12"/>
</dbReference>
<sequence>MVVFIKQQWFLPLCFVILSCFGPLTFALFPLHPDEAIVLKQMAATMGFTLLNSTEDPCQSHMLPIPTYHPEASNATTHTNIILCNYTFGNYSHITNISLKSLSFQGRLPPQLVNLKFLRFIDFTRNYLNGTLPKEWASLQHLDTISVTANRLTGEIPPDWGNITNLIHLSLEANQLSGSIPEKLGKLVNLNVLALSCNQFVGSLPKTLANIKNMNNFRISDNNFSGPVPELIGKWTHLTRLEMYSSGFEGPIPDAIFHLENLTDLRISDMTGLQNFSFPNLSKKINHLYAKYFILIMVLRNLNMSGRFPIDIGHIDNTL</sequence>